<comment type="caution">
    <text evidence="1">The sequence shown here is derived from an EMBL/GenBank/DDBJ whole genome shotgun (WGS) entry which is preliminary data.</text>
</comment>
<sequence>MLLLLALAACAGFTEAPACRGEVFRLNPTRMVPLAHLAATAPVVAPAGSVRR</sequence>
<accession>A0ABT8A198</accession>
<organism evidence="1 2">
    <name type="scientific">Paeniroseomonas aquatica</name>
    <dbReference type="NCBI Taxonomy" id="373043"/>
    <lineage>
        <taxon>Bacteria</taxon>
        <taxon>Pseudomonadati</taxon>
        <taxon>Pseudomonadota</taxon>
        <taxon>Alphaproteobacteria</taxon>
        <taxon>Acetobacterales</taxon>
        <taxon>Acetobacteraceae</taxon>
        <taxon>Paeniroseomonas</taxon>
    </lineage>
</organism>
<protein>
    <submittedName>
        <fullName evidence="1">Uncharacterized protein</fullName>
    </submittedName>
</protein>
<keyword evidence="2" id="KW-1185">Reference proteome</keyword>
<dbReference type="Proteomes" id="UP001529369">
    <property type="component" value="Unassembled WGS sequence"/>
</dbReference>
<dbReference type="EMBL" id="JAUFPN010000029">
    <property type="protein sequence ID" value="MDN3563386.1"/>
    <property type="molecule type" value="Genomic_DNA"/>
</dbReference>
<dbReference type="RefSeq" id="WP_290315129.1">
    <property type="nucleotide sequence ID" value="NZ_JAUFPN010000029.1"/>
</dbReference>
<evidence type="ECO:0000313" key="2">
    <source>
        <dbReference type="Proteomes" id="UP001529369"/>
    </source>
</evidence>
<reference evidence="2" key="1">
    <citation type="journal article" date="2019" name="Int. J. Syst. Evol. Microbiol.">
        <title>The Global Catalogue of Microorganisms (GCM) 10K type strain sequencing project: providing services to taxonomists for standard genome sequencing and annotation.</title>
        <authorList>
            <consortium name="The Broad Institute Genomics Platform"/>
            <consortium name="The Broad Institute Genome Sequencing Center for Infectious Disease"/>
            <person name="Wu L."/>
            <person name="Ma J."/>
        </authorList>
    </citation>
    <scope>NUCLEOTIDE SEQUENCE [LARGE SCALE GENOMIC DNA]</scope>
    <source>
        <strain evidence="2">CECT 7131</strain>
    </source>
</reference>
<proteinExistence type="predicted"/>
<name>A0ABT8A198_9PROT</name>
<evidence type="ECO:0000313" key="1">
    <source>
        <dbReference type="EMBL" id="MDN3563386.1"/>
    </source>
</evidence>
<gene>
    <name evidence="1" type="ORF">QWZ14_03235</name>
</gene>